<dbReference type="STRING" id="27835.A0A0N4Y1N1"/>
<dbReference type="Proteomes" id="UP000271162">
    <property type="component" value="Unassembled WGS sequence"/>
</dbReference>
<evidence type="ECO:0000313" key="7">
    <source>
        <dbReference type="Proteomes" id="UP000271162"/>
    </source>
</evidence>
<keyword evidence="2" id="KW-0539">Nucleus</keyword>
<sequence>MVKQRKSGTSDVLRSPSKVVDDVEVSASPVKKVKSNGVAEEANNGGSSPTLNGKRETPKGKRGKSLTMGQLAEQQRADNDEKHPETSTASLAVQITQGLMSNDVTKLDSVLRESRVELIQATLLDIQVSQIVPLLKALFERVNTRSAINIKPWILWIQCILSLHASYLSSLRTLETELGGLLEWMRHRLGHQQKLLELHGRLSTIGEQIERRMNRTVIVAPQPLIVFNDDVDSDMEELESGGSDESGASSEEEEEDWWDEGGLGAGDDNEEEEDDDSDDGSDIGELARKSNHNGGNATDDSSEEEGSEDEASEDEMDIG</sequence>
<reference evidence="8" key="1">
    <citation type="submission" date="2017-02" db="UniProtKB">
        <authorList>
            <consortium name="WormBaseParasite"/>
        </authorList>
    </citation>
    <scope>IDENTIFICATION</scope>
</reference>
<dbReference type="WBParaSite" id="NBR_0000953901-mRNA-1">
    <property type="protein sequence ID" value="NBR_0000953901-mRNA-1"/>
    <property type="gene ID" value="NBR_0000953901"/>
</dbReference>
<dbReference type="GO" id="GO:0000462">
    <property type="term" value="P:maturation of SSU-rRNA from tricistronic rRNA transcript (SSU-rRNA, 5.8S rRNA, LSU-rRNA)"/>
    <property type="evidence" value="ECO:0007669"/>
    <property type="project" value="TreeGrafter"/>
</dbReference>
<feature type="domain" description="Small-subunit processome Utp12" evidence="5">
    <location>
        <begin position="102"/>
        <end position="204"/>
    </location>
</feature>
<name>A0A0N4Y1N1_NIPBR</name>
<comment type="similarity">
    <text evidence="3">Belongs to the UTP5 family.</text>
</comment>
<dbReference type="InterPro" id="IPR052414">
    <property type="entry name" value="U3_snoRNA-assoc_WDR"/>
</dbReference>
<evidence type="ECO:0000256" key="1">
    <source>
        <dbReference type="ARBA" id="ARBA00004123"/>
    </source>
</evidence>
<keyword evidence="7" id="KW-1185">Reference proteome</keyword>
<reference evidence="6 7" key="2">
    <citation type="submission" date="2018-11" db="EMBL/GenBank/DDBJ databases">
        <authorList>
            <consortium name="Pathogen Informatics"/>
        </authorList>
    </citation>
    <scope>NUCLEOTIDE SEQUENCE [LARGE SCALE GENOMIC DNA]</scope>
</reference>
<evidence type="ECO:0000313" key="8">
    <source>
        <dbReference type="WBParaSite" id="NBR_0000953901-mRNA-1"/>
    </source>
</evidence>
<dbReference type="Pfam" id="PF04003">
    <property type="entry name" value="Utp12"/>
    <property type="match status" value="1"/>
</dbReference>
<dbReference type="GO" id="GO:0005730">
    <property type="term" value="C:nucleolus"/>
    <property type="evidence" value="ECO:0007669"/>
    <property type="project" value="TreeGrafter"/>
</dbReference>
<evidence type="ECO:0000256" key="4">
    <source>
        <dbReference type="SAM" id="MobiDB-lite"/>
    </source>
</evidence>
<feature type="region of interest" description="Disordered" evidence="4">
    <location>
        <begin position="235"/>
        <end position="319"/>
    </location>
</feature>
<evidence type="ECO:0000259" key="5">
    <source>
        <dbReference type="Pfam" id="PF04003"/>
    </source>
</evidence>
<evidence type="ECO:0000256" key="3">
    <source>
        <dbReference type="ARBA" id="ARBA00038335"/>
    </source>
</evidence>
<feature type="region of interest" description="Disordered" evidence="4">
    <location>
        <begin position="1"/>
        <end position="88"/>
    </location>
</feature>
<dbReference type="OMA" id="EDWWDEG"/>
<evidence type="ECO:0000256" key="2">
    <source>
        <dbReference type="ARBA" id="ARBA00023242"/>
    </source>
</evidence>
<dbReference type="InterPro" id="IPR007148">
    <property type="entry name" value="SSU_processome_Utp12"/>
</dbReference>
<proteinExistence type="inferred from homology"/>
<organism evidence="8">
    <name type="scientific">Nippostrongylus brasiliensis</name>
    <name type="common">Rat hookworm</name>
    <dbReference type="NCBI Taxonomy" id="27835"/>
    <lineage>
        <taxon>Eukaryota</taxon>
        <taxon>Metazoa</taxon>
        <taxon>Ecdysozoa</taxon>
        <taxon>Nematoda</taxon>
        <taxon>Chromadorea</taxon>
        <taxon>Rhabditida</taxon>
        <taxon>Rhabditina</taxon>
        <taxon>Rhabditomorpha</taxon>
        <taxon>Strongyloidea</taxon>
        <taxon>Heligmosomidae</taxon>
        <taxon>Nippostrongylus</taxon>
    </lineage>
</organism>
<accession>A0A0N4Y1N1</accession>
<feature type="compositionally biased region" description="Low complexity" evidence="4">
    <location>
        <begin position="240"/>
        <end position="249"/>
    </location>
</feature>
<dbReference type="AlphaFoldDB" id="A0A0N4Y1N1"/>
<gene>
    <name evidence="6" type="ORF">NBR_LOCUS9540</name>
</gene>
<dbReference type="EMBL" id="UYSL01020156">
    <property type="protein sequence ID" value="VDL73129.1"/>
    <property type="molecule type" value="Genomic_DNA"/>
</dbReference>
<feature type="compositionally biased region" description="Basic and acidic residues" evidence="4">
    <location>
        <begin position="75"/>
        <end position="85"/>
    </location>
</feature>
<feature type="compositionally biased region" description="Acidic residues" evidence="4">
    <location>
        <begin position="267"/>
        <end position="282"/>
    </location>
</feature>
<feature type="compositionally biased region" description="Acidic residues" evidence="4">
    <location>
        <begin position="300"/>
        <end position="319"/>
    </location>
</feature>
<feature type="compositionally biased region" description="Acidic residues" evidence="4">
    <location>
        <begin position="250"/>
        <end position="259"/>
    </location>
</feature>
<comment type="subcellular location">
    <subcellularLocation>
        <location evidence="1">Nucleus</location>
    </subcellularLocation>
</comment>
<dbReference type="PANTHER" id="PTHR44267">
    <property type="entry name" value="WD REPEAT-CONTAINING PROTEIN 43"/>
    <property type="match status" value="1"/>
</dbReference>
<dbReference type="PANTHER" id="PTHR44267:SF1">
    <property type="entry name" value="WD REPEAT-CONTAINING PROTEIN 43"/>
    <property type="match status" value="1"/>
</dbReference>
<evidence type="ECO:0000313" key="6">
    <source>
        <dbReference type="EMBL" id="VDL73129.1"/>
    </source>
</evidence>
<protein>
    <submittedName>
        <fullName evidence="8">Utp12 domain-containing protein</fullName>
    </submittedName>
</protein>